<organism evidence="1 2">
    <name type="scientific">Arachis hypogaea</name>
    <name type="common">Peanut</name>
    <dbReference type="NCBI Taxonomy" id="3818"/>
    <lineage>
        <taxon>Eukaryota</taxon>
        <taxon>Viridiplantae</taxon>
        <taxon>Streptophyta</taxon>
        <taxon>Embryophyta</taxon>
        <taxon>Tracheophyta</taxon>
        <taxon>Spermatophyta</taxon>
        <taxon>Magnoliopsida</taxon>
        <taxon>eudicotyledons</taxon>
        <taxon>Gunneridae</taxon>
        <taxon>Pentapetalae</taxon>
        <taxon>rosids</taxon>
        <taxon>fabids</taxon>
        <taxon>Fabales</taxon>
        <taxon>Fabaceae</taxon>
        <taxon>Papilionoideae</taxon>
        <taxon>50 kb inversion clade</taxon>
        <taxon>dalbergioids sensu lato</taxon>
        <taxon>Dalbergieae</taxon>
        <taxon>Pterocarpus clade</taxon>
        <taxon>Arachis</taxon>
    </lineage>
</organism>
<gene>
    <name evidence="1" type="ORF">Ahy_A10g049807</name>
</gene>
<dbReference type="AlphaFoldDB" id="A0A445B7Z0"/>
<sequence>MHSTIGFTIYEVVEQVSNSTFNKGIMCRYSVSILSFKRVNNVAPKYILERWRKNIKRWHTHIKSRQDEPLLESRSKRFDDLVFHRTIFTNLRQSMRS</sequence>
<accession>A0A445B7Z0</accession>
<evidence type="ECO:0000313" key="1">
    <source>
        <dbReference type="EMBL" id="RYR34786.1"/>
    </source>
</evidence>
<reference evidence="1 2" key="1">
    <citation type="submission" date="2019-01" db="EMBL/GenBank/DDBJ databases">
        <title>Sequencing of cultivated peanut Arachis hypogaea provides insights into genome evolution and oil improvement.</title>
        <authorList>
            <person name="Chen X."/>
        </authorList>
    </citation>
    <scope>NUCLEOTIDE SEQUENCE [LARGE SCALE GENOMIC DNA]</scope>
    <source>
        <strain evidence="2">cv. Fuhuasheng</strain>
        <tissue evidence="1">Leaves</tissue>
    </source>
</reference>
<dbReference type="Proteomes" id="UP000289738">
    <property type="component" value="Chromosome A10"/>
</dbReference>
<comment type="caution">
    <text evidence="1">The sequence shown here is derived from an EMBL/GenBank/DDBJ whole genome shotgun (WGS) entry which is preliminary data.</text>
</comment>
<evidence type="ECO:0000313" key="2">
    <source>
        <dbReference type="Proteomes" id="UP000289738"/>
    </source>
</evidence>
<keyword evidence="2" id="KW-1185">Reference proteome</keyword>
<proteinExistence type="predicted"/>
<name>A0A445B7Z0_ARAHY</name>
<dbReference type="EMBL" id="SDMP01000010">
    <property type="protein sequence ID" value="RYR34786.1"/>
    <property type="molecule type" value="Genomic_DNA"/>
</dbReference>
<evidence type="ECO:0008006" key="3">
    <source>
        <dbReference type="Google" id="ProtNLM"/>
    </source>
</evidence>
<protein>
    <recommendedName>
        <fullName evidence="3">Protein FAR1-RELATED SEQUENCE</fullName>
    </recommendedName>
</protein>